<feature type="region of interest" description="Disordered" evidence="2">
    <location>
        <begin position="191"/>
        <end position="217"/>
    </location>
</feature>
<dbReference type="InterPro" id="IPR044043">
    <property type="entry name" value="VanA_C_cat"/>
</dbReference>
<dbReference type="EMBL" id="UINC01040398">
    <property type="protein sequence ID" value="SVB40209.1"/>
    <property type="molecule type" value="Genomic_DNA"/>
</dbReference>
<sequence>QGSPMMSPEQQRNPTPVEDIPWGSKFYMAFPSKAGTSTELDAIKTGERVGAAGSWHQGPNQLITWIDISAENSFHQYGFEAPIDDSNTRMFFVNMRSWMLEDKHDMIIEKPTLQIVEEDVNILQTLRPIRTPPTNTKEILVPGDHVVVRYREWLAEWDANGWRIDYKKLKEQQGDVAFAIPCPDRRESGNWVLDPIPLQPGGEQARQRRKSPKFDAA</sequence>
<dbReference type="AlphaFoldDB" id="A0A382DPS0"/>
<dbReference type="SUPFAM" id="SSF55961">
    <property type="entry name" value="Bet v1-like"/>
    <property type="match status" value="1"/>
</dbReference>
<feature type="non-terminal residue" evidence="4">
    <location>
        <position position="1"/>
    </location>
</feature>
<organism evidence="4">
    <name type="scientific">marine metagenome</name>
    <dbReference type="NCBI Taxonomy" id="408172"/>
    <lineage>
        <taxon>unclassified sequences</taxon>
        <taxon>metagenomes</taxon>
        <taxon>ecological metagenomes</taxon>
    </lineage>
</organism>
<keyword evidence="1" id="KW-0560">Oxidoreductase</keyword>
<evidence type="ECO:0000256" key="1">
    <source>
        <dbReference type="ARBA" id="ARBA00023002"/>
    </source>
</evidence>
<evidence type="ECO:0000259" key="3">
    <source>
        <dbReference type="Pfam" id="PF19112"/>
    </source>
</evidence>
<gene>
    <name evidence="4" type="ORF">METZ01_LOCUS193063</name>
</gene>
<feature type="domain" description="Vanillate O-demethylase oxygenase-like C-terminal catalytic" evidence="3">
    <location>
        <begin position="74"/>
        <end position="157"/>
    </location>
</feature>
<name>A0A382DPS0_9ZZZZ</name>
<protein>
    <recommendedName>
        <fullName evidence="3">Vanillate O-demethylase oxygenase-like C-terminal catalytic domain-containing protein</fullName>
    </recommendedName>
</protein>
<evidence type="ECO:0000256" key="2">
    <source>
        <dbReference type="SAM" id="MobiDB-lite"/>
    </source>
</evidence>
<dbReference type="Gene3D" id="3.90.380.10">
    <property type="entry name" value="Naphthalene 1,2-dioxygenase Alpha Subunit, Chain A, domain 1"/>
    <property type="match status" value="1"/>
</dbReference>
<evidence type="ECO:0000313" key="4">
    <source>
        <dbReference type="EMBL" id="SVB40209.1"/>
    </source>
</evidence>
<dbReference type="Pfam" id="PF19112">
    <property type="entry name" value="VanA_C"/>
    <property type="match status" value="1"/>
</dbReference>
<proteinExistence type="predicted"/>
<reference evidence="4" key="1">
    <citation type="submission" date="2018-05" db="EMBL/GenBank/DDBJ databases">
        <authorList>
            <person name="Lanie J.A."/>
            <person name="Ng W.-L."/>
            <person name="Kazmierczak K.M."/>
            <person name="Andrzejewski T.M."/>
            <person name="Davidsen T.M."/>
            <person name="Wayne K.J."/>
            <person name="Tettelin H."/>
            <person name="Glass J.I."/>
            <person name="Rusch D."/>
            <person name="Podicherti R."/>
            <person name="Tsui H.-C.T."/>
            <person name="Winkler M.E."/>
        </authorList>
    </citation>
    <scope>NUCLEOTIDE SEQUENCE</scope>
</reference>
<dbReference type="GO" id="GO:0016491">
    <property type="term" value="F:oxidoreductase activity"/>
    <property type="evidence" value="ECO:0007669"/>
    <property type="project" value="UniProtKB-KW"/>
</dbReference>
<accession>A0A382DPS0</accession>